<dbReference type="InterPro" id="IPR038526">
    <property type="entry name" value="Ribosomal_eL22_sf"/>
</dbReference>
<dbReference type="EMBL" id="BDSP01000170">
    <property type="protein sequence ID" value="GAX21623.1"/>
    <property type="molecule type" value="Genomic_DNA"/>
</dbReference>
<dbReference type="GO" id="GO:0005840">
    <property type="term" value="C:ribosome"/>
    <property type="evidence" value="ECO:0007669"/>
    <property type="project" value="UniProtKB-KW"/>
</dbReference>
<evidence type="ECO:0000256" key="4">
    <source>
        <dbReference type="ARBA" id="ARBA00040613"/>
    </source>
</evidence>
<dbReference type="FunCoup" id="A0A1Z5K5Q8">
    <property type="interactions" value="533"/>
</dbReference>
<accession>A0A1Z5K5Q8</accession>
<evidence type="ECO:0000256" key="3">
    <source>
        <dbReference type="ARBA" id="ARBA00023274"/>
    </source>
</evidence>
<protein>
    <recommendedName>
        <fullName evidence="4">Large ribosomal subunit protein eL22</fullName>
    </recommendedName>
    <alternativeName>
        <fullName evidence="5">60S ribosomal protein L22</fullName>
    </alternativeName>
</protein>
<evidence type="ECO:0000256" key="2">
    <source>
        <dbReference type="ARBA" id="ARBA00022980"/>
    </source>
</evidence>
<dbReference type="GO" id="GO:0003723">
    <property type="term" value="F:RNA binding"/>
    <property type="evidence" value="ECO:0007669"/>
    <property type="project" value="TreeGrafter"/>
</dbReference>
<evidence type="ECO:0000313" key="6">
    <source>
        <dbReference type="EMBL" id="GAX21623.1"/>
    </source>
</evidence>
<dbReference type="AlphaFoldDB" id="A0A1Z5K5Q8"/>
<gene>
    <name evidence="6" type="ORF">FisN_29Hu059</name>
</gene>
<comment type="caution">
    <text evidence="6">The sequence shown here is derived from an EMBL/GenBank/DDBJ whole genome shotgun (WGS) entry which is preliminary data.</text>
</comment>
<dbReference type="OrthoDB" id="10259820at2759"/>
<dbReference type="InterPro" id="IPR002671">
    <property type="entry name" value="Ribosomal_eL22"/>
</dbReference>
<dbReference type="PANTHER" id="PTHR10064">
    <property type="entry name" value="60S RIBOSOMAL PROTEIN L22"/>
    <property type="match status" value="1"/>
</dbReference>
<keyword evidence="2 6" id="KW-0689">Ribosomal protein</keyword>
<evidence type="ECO:0000256" key="1">
    <source>
        <dbReference type="ARBA" id="ARBA00007817"/>
    </source>
</evidence>
<dbReference type="GO" id="GO:0002181">
    <property type="term" value="P:cytoplasmic translation"/>
    <property type="evidence" value="ECO:0007669"/>
    <property type="project" value="TreeGrafter"/>
</dbReference>
<sequence>MSVRGPFILLHAYTRRIQSDSPHYSHLQVKGKKTGGSKFVIDCSAPVEDKVLDVAQFEKYLHDRIKINNKTGQLAQAGVVITRDRTKLTVAAPADLAFSKRQLKYLSKRYLKKLQLKNFLRVVAASKNSYEMRYYSIAGGDAEEEE</sequence>
<keyword evidence="7" id="KW-1185">Reference proteome</keyword>
<organism evidence="6 7">
    <name type="scientific">Fistulifera solaris</name>
    <name type="common">Oleaginous diatom</name>
    <dbReference type="NCBI Taxonomy" id="1519565"/>
    <lineage>
        <taxon>Eukaryota</taxon>
        <taxon>Sar</taxon>
        <taxon>Stramenopiles</taxon>
        <taxon>Ochrophyta</taxon>
        <taxon>Bacillariophyta</taxon>
        <taxon>Bacillariophyceae</taxon>
        <taxon>Bacillariophycidae</taxon>
        <taxon>Naviculales</taxon>
        <taxon>Naviculaceae</taxon>
        <taxon>Fistulifera</taxon>
    </lineage>
</organism>
<evidence type="ECO:0000313" key="7">
    <source>
        <dbReference type="Proteomes" id="UP000198406"/>
    </source>
</evidence>
<dbReference type="PANTHER" id="PTHR10064:SF0">
    <property type="entry name" value="FI24544P1-RELATED"/>
    <property type="match status" value="1"/>
</dbReference>
<dbReference type="GO" id="GO:0003735">
    <property type="term" value="F:structural constituent of ribosome"/>
    <property type="evidence" value="ECO:0007669"/>
    <property type="project" value="InterPro"/>
</dbReference>
<dbReference type="InParanoid" id="A0A1Z5K5Q8"/>
<keyword evidence="3" id="KW-0687">Ribonucleoprotein</keyword>
<dbReference type="Pfam" id="PF01776">
    <property type="entry name" value="Ribosomal_L22e"/>
    <property type="match status" value="1"/>
</dbReference>
<dbReference type="Proteomes" id="UP000198406">
    <property type="component" value="Unassembled WGS sequence"/>
</dbReference>
<dbReference type="FunFam" id="3.30.1360.210:FF:000002">
    <property type="entry name" value="60S ribosomal protein L22-2"/>
    <property type="match status" value="1"/>
</dbReference>
<proteinExistence type="inferred from homology"/>
<reference evidence="6 7" key="1">
    <citation type="journal article" date="2015" name="Plant Cell">
        <title>Oil accumulation by the oleaginous diatom Fistulifera solaris as revealed by the genome and transcriptome.</title>
        <authorList>
            <person name="Tanaka T."/>
            <person name="Maeda Y."/>
            <person name="Veluchamy A."/>
            <person name="Tanaka M."/>
            <person name="Abida H."/>
            <person name="Marechal E."/>
            <person name="Bowler C."/>
            <person name="Muto M."/>
            <person name="Sunaga Y."/>
            <person name="Tanaka M."/>
            <person name="Yoshino T."/>
            <person name="Taniguchi T."/>
            <person name="Fukuda Y."/>
            <person name="Nemoto M."/>
            <person name="Matsumoto M."/>
            <person name="Wong P.S."/>
            <person name="Aburatani S."/>
            <person name="Fujibuchi W."/>
        </authorList>
    </citation>
    <scope>NUCLEOTIDE SEQUENCE [LARGE SCALE GENOMIC DNA]</scope>
    <source>
        <strain evidence="6 7">JPCC DA0580</strain>
    </source>
</reference>
<dbReference type="GO" id="GO:1990904">
    <property type="term" value="C:ribonucleoprotein complex"/>
    <property type="evidence" value="ECO:0007669"/>
    <property type="project" value="UniProtKB-KW"/>
</dbReference>
<dbReference type="Gene3D" id="3.30.1360.210">
    <property type="match status" value="1"/>
</dbReference>
<name>A0A1Z5K5Q8_FISSO</name>
<comment type="similarity">
    <text evidence="1">Belongs to the eukaryotic ribosomal protein eL22 family.</text>
</comment>
<evidence type="ECO:0000256" key="5">
    <source>
        <dbReference type="ARBA" id="ARBA00041214"/>
    </source>
</evidence>